<feature type="region of interest" description="Disordered" evidence="11">
    <location>
        <begin position="254"/>
        <end position="290"/>
    </location>
</feature>
<feature type="domain" description="Coatomer beta subunit appendage platform" evidence="14">
    <location>
        <begin position="1124"/>
        <end position="1170"/>
    </location>
</feature>
<keyword evidence="8" id="KW-0333">Golgi apparatus</keyword>
<evidence type="ECO:0000259" key="14">
    <source>
        <dbReference type="Pfam" id="PF14806"/>
    </source>
</evidence>
<dbReference type="InterPro" id="IPR011989">
    <property type="entry name" value="ARM-like"/>
</dbReference>
<dbReference type="InterPro" id="IPR016024">
    <property type="entry name" value="ARM-type_fold"/>
</dbReference>
<dbReference type="GO" id="GO:0006886">
    <property type="term" value="P:intracellular protein transport"/>
    <property type="evidence" value="ECO:0007669"/>
    <property type="project" value="InterPro"/>
</dbReference>
<feature type="domain" description="Coatomer beta subunit appendage platform" evidence="14">
    <location>
        <begin position="1236"/>
        <end position="1397"/>
    </location>
</feature>
<dbReference type="EMBL" id="KQ001700">
    <property type="protein sequence ID" value="KJP86147.1"/>
    <property type="molecule type" value="Genomic_DNA"/>
</dbReference>
<accession>A0A0D9QH88</accession>
<dbReference type="GO" id="GO:0006891">
    <property type="term" value="P:intra-Golgi vesicle-mediated transport"/>
    <property type="evidence" value="ECO:0007669"/>
    <property type="project" value="TreeGrafter"/>
</dbReference>
<evidence type="ECO:0000256" key="1">
    <source>
        <dbReference type="ARBA" id="ARBA00004255"/>
    </source>
</evidence>
<reference evidence="15 16" key="1">
    <citation type="submission" date="2014-03" db="EMBL/GenBank/DDBJ databases">
        <title>The Genome Sequence of Plasmodium fragile nilgiri.</title>
        <authorList>
            <consortium name="The Broad Institute Genomics Platform"/>
            <consortium name="The Broad Institute Genome Sequencing Center for Infectious Disease"/>
            <person name="Neafsey D."/>
            <person name="Duraisingh M."/>
            <person name="Young S.K."/>
            <person name="Zeng Q."/>
            <person name="Gargeya S."/>
            <person name="Abouelleil A."/>
            <person name="Alvarado L."/>
            <person name="Chapman S.B."/>
            <person name="Gainer-Dewar J."/>
            <person name="Goldberg J."/>
            <person name="Griggs A."/>
            <person name="Gujja S."/>
            <person name="Hansen M."/>
            <person name="Howarth C."/>
            <person name="Imamovic A."/>
            <person name="Larimer J."/>
            <person name="Pearson M."/>
            <person name="Poon T.W."/>
            <person name="Priest M."/>
            <person name="Roberts A."/>
            <person name="Saif S."/>
            <person name="Shea T."/>
            <person name="Sykes S."/>
            <person name="Wortman J."/>
            <person name="Nusbaum C."/>
            <person name="Birren B."/>
        </authorList>
    </citation>
    <scope>NUCLEOTIDE SEQUENCE [LARGE SCALE GENOMIC DNA]</scope>
    <source>
        <strain evidence="16">nilgiri</strain>
    </source>
</reference>
<dbReference type="OrthoDB" id="10261439at2759"/>
<keyword evidence="4" id="KW-0963">Cytoplasm</keyword>
<keyword evidence="9" id="KW-0472">Membrane</keyword>
<proteinExistence type="predicted"/>
<feature type="domain" description="Coatomer beta subunit C-terminal" evidence="13">
    <location>
        <begin position="1014"/>
        <end position="1117"/>
    </location>
</feature>
<evidence type="ECO:0000259" key="13">
    <source>
        <dbReference type="Pfam" id="PF07718"/>
    </source>
</evidence>
<feature type="domain" description="Coatomer beta subunit C-terminal" evidence="13">
    <location>
        <begin position="1176"/>
        <end position="1229"/>
    </location>
</feature>
<feature type="region of interest" description="Disordered" evidence="11">
    <location>
        <begin position="520"/>
        <end position="541"/>
    </location>
</feature>
<keyword evidence="6" id="KW-0931">ER-Golgi transport</keyword>
<dbReference type="Pfam" id="PF14806">
    <property type="entry name" value="Coatomer_b_Cpla"/>
    <property type="match status" value="2"/>
</dbReference>
<keyword evidence="16" id="KW-1185">Reference proteome</keyword>
<evidence type="ECO:0000256" key="10">
    <source>
        <dbReference type="ARBA" id="ARBA00023329"/>
    </source>
</evidence>
<evidence type="ECO:0000256" key="5">
    <source>
        <dbReference type="ARBA" id="ARBA00022737"/>
    </source>
</evidence>
<feature type="compositionally biased region" description="Polar residues" evidence="11">
    <location>
        <begin position="529"/>
        <end position="541"/>
    </location>
</feature>
<keyword evidence="5" id="KW-0677">Repeat</keyword>
<dbReference type="PANTHER" id="PTHR10635:SF0">
    <property type="entry name" value="COATOMER SUBUNIT BETA"/>
    <property type="match status" value="1"/>
</dbReference>
<dbReference type="Gene3D" id="1.25.10.10">
    <property type="entry name" value="Leucine-rich Repeat Variant"/>
    <property type="match status" value="1"/>
</dbReference>
<dbReference type="GeneID" id="24269512"/>
<evidence type="ECO:0000256" key="2">
    <source>
        <dbReference type="ARBA" id="ARBA00004347"/>
    </source>
</evidence>
<evidence type="ECO:0000256" key="6">
    <source>
        <dbReference type="ARBA" id="ARBA00022892"/>
    </source>
</evidence>
<dbReference type="PANTHER" id="PTHR10635">
    <property type="entry name" value="COATOMER SUBUNIT BETA"/>
    <property type="match status" value="1"/>
</dbReference>
<organism evidence="15 16">
    <name type="scientific">Plasmodium fragile</name>
    <dbReference type="NCBI Taxonomy" id="5857"/>
    <lineage>
        <taxon>Eukaryota</taxon>
        <taxon>Sar</taxon>
        <taxon>Alveolata</taxon>
        <taxon>Apicomplexa</taxon>
        <taxon>Aconoidasida</taxon>
        <taxon>Haemosporida</taxon>
        <taxon>Plasmodiidae</taxon>
        <taxon>Plasmodium</taxon>
        <taxon>Plasmodium (Plasmodium)</taxon>
    </lineage>
</organism>
<feature type="compositionally biased region" description="Polar residues" evidence="11">
    <location>
        <begin position="323"/>
        <end position="340"/>
    </location>
</feature>
<feature type="region of interest" description="Disordered" evidence="11">
    <location>
        <begin position="319"/>
        <end position="340"/>
    </location>
</feature>
<dbReference type="Proteomes" id="UP000054561">
    <property type="component" value="Unassembled WGS sequence"/>
</dbReference>
<evidence type="ECO:0008006" key="17">
    <source>
        <dbReference type="Google" id="ProtNLM"/>
    </source>
</evidence>
<dbReference type="InterPro" id="IPR011710">
    <property type="entry name" value="Coatomer_bsu_C"/>
</dbReference>
<keyword evidence="10" id="KW-0968">Cytoplasmic vesicle</keyword>
<dbReference type="RefSeq" id="XP_012337231.1">
    <property type="nucleotide sequence ID" value="XM_012481808.1"/>
</dbReference>
<evidence type="ECO:0000256" key="3">
    <source>
        <dbReference type="ARBA" id="ARBA00022448"/>
    </source>
</evidence>
<dbReference type="Pfam" id="PF07718">
    <property type="entry name" value="Coatamer_beta_C"/>
    <property type="match status" value="2"/>
</dbReference>
<protein>
    <recommendedName>
        <fullName evidence="17">Coatomer subunit beta</fullName>
    </recommendedName>
</protein>
<feature type="domain" description="Clathrin/coatomer adaptor adaptin-like N-terminal" evidence="12">
    <location>
        <begin position="24"/>
        <end position="486"/>
    </location>
</feature>
<evidence type="ECO:0000256" key="11">
    <source>
        <dbReference type="SAM" id="MobiDB-lite"/>
    </source>
</evidence>
<evidence type="ECO:0000259" key="12">
    <source>
        <dbReference type="Pfam" id="PF01602"/>
    </source>
</evidence>
<dbReference type="GO" id="GO:0005198">
    <property type="term" value="F:structural molecule activity"/>
    <property type="evidence" value="ECO:0007669"/>
    <property type="project" value="InterPro"/>
</dbReference>
<dbReference type="GO" id="GO:0000139">
    <property type="term" value="C:Golgi membrane"/>
    <property type="evidence" value="ECO:0007669"/>
    <property type="project" value="UniProtKB-SubCell"/>
</dbReference>
<dbReference type="SUPFAM" id="SSF48371">
    <property type="entry name" value="ARM repeat"/>
    <property type="match status" value="1"/>
</dbReference>
<evidence type="ECO:0000313" key="16">
    <source>
        <dbReference type="Proteomes" id="UP000054561"/>
    </source>
</evidence>
<sequence length="1409" mass="159002">MGNPEIENNCTLYICTDNYETPTISEIQKKLESQNVEKKIEGMEHLIFNIIQGEPYGNMLMCVIRFIVPHKDHRLKKLTHIFFEVVDKCKSDGSLKEEMLLVCNALRNDIISPNEYVRGSTLRLLSKIKNLKIIEPLIEAITKNLNHRHSYVRKNAISCIHTIIKEHGSDVIPNSVKEVEKILFLENDISTKRSALSMLIDVDPMTTLKYILSLNDQLYDTADVILLEVIHLFKKLYIPHVFDNSYLLINEEDEENEEDKGVRRGGGAGMSGSGPHPHPHPHGEHEEEVEGDEVLGGYQSDGEIDLFAYLLSGDERSPCKEGNVSSATNNTKPSSETNGGMLNVLSEEIQFRKNKMNESDYNQYKNNVIKILLNMVNKNVSNSVLYEGACCLLYMSTSELSIKTASECFIKLLINQHDNNIKLIVIDRLYYIMCKWKKVLENYVMDLLRALNFPSKDIRVKILNLVLHILSSRNVHLVLGVLKKELLKLNSTVMYSKNIFSSGGGNNSGVVASSNAGANGGSSSASGVPNTGVSNTGENNSVTNNLSTNYQEIMSYKKILLKSMQHICNMFSTECLSMVDLLLTYVNDEEKEINYEAAVCIRKLANNLSLQSTILNKIGDVVFEVKKPHILRIFFWVLGQYMQGEQVILQFLENLYEHLVPILGSNIQADVMSRIQNEKFKKNKVVMNFNATATSSSCVPSPAFQAKTVVLEDGTYATEAVWKSQSASPGDDSPGELNSFAYNLLADNDDLLLSVLCVCVTKLYVKLVATVRGEAFGFLGPALVQPRADNGAANGADNSAAANAANPTNSAAHRVNRFRNKGIYILASLAKYLSQKNENKSALDVHYDDSNVVRVNQCLKIFLHITCNMSSMDDCTKKLVLTFLSGNEYYQKFLHKEEEKYSSIYSGTQRHVGVACADDVSLVGEEDAKGGLSTTLSPPPTQTNENKQSVDDEIYFRILKEKKNVLNMFDERSVEVDERDVLMDEKLDKLKLKYTLSNDILFEENEFKFPSFKHNYSSLFMAKLYNSQKLTGVDDDLFIEAVPIISNINLIIELYIYNQSGAYLQNIFIGLSTHGNLKPIDKIPVFNLGPNEKKKFKISVKVHTTEAGIIFGYVFYERKNENKKNYIVLSELNINMTDYINASFISSHVFRIMWSEFEWENKININTSIRWGGAAIMNIFIGLSTHGNLKPIDKIPVFNLGPNEKKKFKISVKVHTTEAGIIFGYVFYERKNENKKNYIVLSELNINMTDYINASFISSHVFRIMWSEFEWENKININTSIRDAFELLKLIIKQTNMTIVERFMPLEYYEKEAKNRPEQANISPIDIYISYISTLEDLKCLVNNSAFFAVNLFSRSIFGEDSLANLSVQKNPDGRLSGSIRVRSRTQGIALSLGDKITLVQTGLSMDAQ</sequence>
<keyword evidence="3" id="KW-0813">Transport</keyword>
<dbReference type="InterPro" id="IPR016460">
    <property type="entry name" value="COPB1"/>
</dbReference>
<dbReference type="Pfam" id="PF01602">
    <property type="entry name" value="Adaptin_N"/>
    <property type="match status" value="1"/>
</dbReference>
<name>A0A0D9QH88_PLAFR</name>
<comment type="subcellular location">
    <subcellularLocation>
        <location evidence="2">Cytoplasmic vesicle</location>
        <location evidence="2">COPI-coated vesicle membrane</location>
        <topology evidence="2">Peripheral membrane protein</topology>
        <orientation evidence="2">Cytoplasmic side</orientation>
    </subcellularLocation>
    <subcellularLocation>
        <location evidence="1">Golgi apparatus membrane</location>
        <topology evidence="1">Peripheral membrane protein</topology>
        <orientation evidence="1">Cytoplasmic side</orientation>
    </subcellularLocation>
</comment>
<gene>
    <name evidence="15" type="ORF">AK88_04198</name>
</gene>
<dbReference type="OMA" id="IYKNFDW"/>
<dbReference type="InterPro" id="IPR002553">
    <property type="entry name" value="Clathrin/coatomer_adapt-like_N"/>
</dbReference>
<evidence type="ECO:0000256" key="9">
    <source>
        <dbReference type="ARBA" id="ARBA00023136"/>
    </source>
</evidence>
<evidence type="ECO:0000256" key="4">
    <source>
        <dbReference type="ARBA" id="ARBA00022490"/>
    </source>
</evidence>
<keyword evidence="7" id="KW-0653">Protein transport</keyword>
<dbReference type="InterPro" id="IPR029446">
    <property type="entry name" value="COPB1_appendage_platform_dom"/>
</dbReference>
<dbReference type="GO" id="GO:0030126">
    <property type="term" value="C:COPI vesicle coat"/>
    <property type="evidence" value="ECO:0007669"/>
    <property type="project" value="InterPro"/>
</dbReference>
<evidence type="ECO:0000256" key="7">
    <source>
        <dbReference type="ARBA" id="ARBA00022927"/>
    </source>
</evidence>
<evidence type="ECO:0000256" key="8">
    <source>
        <dbReference type="ARBA" id="ARBA00023034"/>
    </source>
</evidence>
<dbReference type="GO" id="GO:0006888">
    <property type="term" value="P:endoplasmic reticulum to Golgi vesicle-mediated transport"/>
    <property type="evidence" value="ECO:0007669"/>
    <property type="project" value="TreeGrafter"/>
</dbReference>
<evidence type="ECO:0000313" key="15">
    <source>
        <dbReference type="EMBL" id="KJP86147.1"/>
    </source>
</evidence>
<dbReference type="VEuPathDB" id="PlasmoDB:AK88_04198"/>